<dbReference type="RefSeq" id="XP_022247460.1">
    <property type="nucleotide sequence ID" value="XM_022391752.1"/>
</dbReference>
<evidence type="ECO:0000313" key="2">
    <source>
        <dbReference type="Proteomes" id="UP000694941"/>
    </source>
</evidence>
<gene>
    <name evidence="3" type="primary">LOC111086925</name>
</gene>
<organism evidence="2 3">
    <name type="scientific">Limulus polyphemus</name>
    <name type="common">Atlantic horseshoe crab</name>
    <dbReference type="NCBI Taxonomy" id="6850"/>
    <lineage>
        <taxon>Eukaryota</taxon>
        <taxon>Metazoa</taxon>
        <taxon>Ecdysozoa</taxon>
        <taxon>Arthropoda</taxon>
        <taxon>Chelicerata</taxon>
        <taxon>Merostomata</taxon>
        <taxon>Xiphosura</taxon>
        <taxon>Limulidae</taxon>
        <taxon>Limulus</taxon>
    </lineage>
</organism>
<name>A0ABM1SV04_LIMPO</name>
<reference evidence="3" key="1">
    <citation type="submission" date="2025-08" db="UniProtKB">
        <authorList>
            <consortium name="RefSeq"/>
        </authorList>
    </citation>
    <scope>IDENTIFICATION</scope>
    <source>
        <tissue evidence="3">Muscle</tissue>
    </source>
</reference>
<accession>A0ABM1SV04</accession>
<evidence type="ECO:0000313" key="3">
    <source>
        <dbReference type="RefSeq" id="XP_022247460.1"/>
    </source>
</evidence>
<sequence>MLNFLDSTPVTARERAEAKRIGAFMRVVRPIESKPFVDEATKDVTDGDLSPLPQFPSVEGSHRGAYGVLRHRYTGKNSEGNRFIRNHEL</sequence>
<dbReference type="Proteomes" id="UP000694941">
    <property type="component" value="Unplaced"/>
</dbReference>
<dbReference type="GeneID" id="111086925"/>
<proteinExistence type="predicted"/>
<protein>
    <submittedName>
        <fullName evidence="3">Leucine-rich melanocyte differentiation-associated protein-like</fullName>
    </submittedName>
</protein>
<evidence type="ECO:0000256" key="1">
    <source>
        <dbReference type="SAM" id="MobiDB-lite"/>
    </source>
</evidence>
<feature type="region of interest" description="Disordered" evidence="1">
    <location>
        <begin position="42"/>
        <end position="61"/>
    </location>
</feature>
<keyword evidence="2" id="KW-1185">Reference proteome</keyword>